<accession>A0A0H5Q791</accession>
<reference evidence="1" key="2">
    <citation type="submission" date="2015-07" db="EMBL/GenBank/DDBJ databases">
        <title>Plasmids, circular viruses and viroids from rat gut.</title>
        <authorList>
            <person name="Jorgensen T.J."/>
            <person name="Hansen M.A."/>
            <person name="Xu Z."/>
            <person name="Tabak M.A."/>
            <person name="Sorensen S.J."/>
            <person name="Hansen L.H."/>
        </authorList>
    </citation>
    <scope>NUCLEOTIDE SEQUENCE</scope>
    <source>
        <strain evidence="1">RGFK1742</strain>
    </source>
</reference>
<proteinExistence type="predicted"/>
<name>A0A0H5Q791_9ZZZZ</name>
<dbReference type="EMBL" id="LN854244">
    <property type="protein sequence ID" value="CRY97788.1"/>
    <property type="molecule type" value="Genomic_DNA"/>
</dbReference>
<organism evidence="1">
    <name type="scientific">uncultured prokaryote</name>
    <dbReference type="NCBI Taxonomy" id="198431"/>
    <lineage>
        <taxon>unclassified sequences</taxon>
        <taxon>environmental samples</taxon>
    </lineage>
</organism>
<sequence>MPYYTVQAVIPTVDNVAANYATNTWHFFAATVGDLTSVFTALQDFYIVWAANLSELVRQTNWEFKAYDDDDPEPRAPVDTFSFNLSGAPSGDSLPTEVALVMSFQADPVSGTPQARRRGRVYLPFLDASTNDTTARPSSALLSAVETAGQGLLDDSIAGDPDWRWVTRSKVAPGYATVTNGWIDNEWDTQRRRGRDATSRSVFN</sequence>
<protein>
    <submittedName>
        <fullName evidence="1">Uncharacterized protein</fullName>
    </submittedName>
</protein>
<reference evidence="1" key="1">
    <citation type="submission" date="2015-06" db="EMBL/GenBank/DDBJ databases">
        <authorList>
            <person name="Joergensen T."/>
        </authorList>
    </citation>
    <scope>NUCLEOTIDE SEQUENCE</scope>
    <source>
        <strain evidence="1">RGFK1742</strain>
    </source>
</reference>
<evidence type="ECO:0000313" key="1">
    <source>
        <dbReference type="EMBL" id="CRY97788.1"/>
    </source>
</evidence>
<dbReference type="AlphaFoldDB" id="A0A0H5Q791"/>